<reference evidence="8" key="1">
    <citation type="submission" date="2011-12" db="EMBL/GenBank/DDBJ databases">
        <authorList>
            <consortium name="The Broad Institute Genome Sequencing Platform"/>
            <person name="Russ C."/>
            <person name="Tyler B."/>
            <person name="Panabieres F."/>
            <person name="Shan W."/>
            <person name="Tripathy S."/>
            <person name="Grunwald N."/>
            <person name="Machado M."/>
            <person name="Young S.K."/>
            <person name="Zeng Q."/>
            <person name="Gargeya S."/>
            <person name="Fitzgerald M."/>
            <person name="Haas B."/>
            <person name="Abouelleil A."/>
            <person name="Alvarado L."/>
            <person name="Arachchi H.M."/>
            <person name="Berlin A."/>
            <person name="Chapman S.B."/>
            <person name="Gearin G."/>
            <person name="Goldberg J."/>
            <person name="Griggs A."/>
            <person name="Gujja S."/>
            <person name="Hansen M."/>
            <person name="Heiman D."/>
            <person name="Howarth C."/>
            <person name="Larimer J."/>
            <person name="Lui A."/>
            <person name="MacDonald P.J.P."/>
            <person name="McCowen C."/>
            <person name="Montmayeur A."/>
            <person name="Murphy C."/>
            <person name="Neiman D."/>
            <person name="Pearson M."/>
            <person name="Priest M."/>
            <person name="Roberts A."/>
            <person name="Saif S."/>
            <person name="Shea T."/>
            <person name="Sisk P."/>
            <person name="Stolte C."/>
            <person name="Sykes S."/>
            <person name="Wortman J."/>
            <person name="Nusbaum C."/>
            <person name="Birren B."/>
        </authorList>
    </citation>
    <scope>NUCLEOTIDE SEQUENCE [LARGE SCALE GENOMIC DNA]</scope>
    <source>
        <strain evidence="8">INRA-310</strain>
    </source>
</reference>
<feature type="compositionally biased region" description="Acidic residues" evidence="6">
    <location>
        <begin position="161"/>
        <end position="170"/>
    </location>
</feature>
<keyword evidence="3 5" id="KW-0964">Secreted</keyword>
<dbReference type="VEuPathDB" id="FungiDB:PPTG_17787"/>
<gene>
    <name evidence="7" type="ORF">PPTG_17787</name>
</gene>
<dbReference type="RefSeq" id="XP_008913824.1">
    <property type="nucleotide sequence ID" value="XM_008915576.1"/>
</dbReference>
<evidence type="ECO:0000313" key="8">
    <source>
        <dbReference type="Proteomes" id="UP000018817"/>
    </source>
</evidence>
<organism evidence="7 8">
    <name type="scientific">Phytophthora nicotianae (strain INRA-310)</name>
    <name type="common">Phytophthora parasitica</name>
    <dbReference type="NCBI Taxonomy" id="761204"/>
    <lineage>
        <taxon>Eukaryota</taxon>
        <taxon>Sar</taxon>
        <taxon>Stramenopiles</taxon>
        <taxon>Oomycota</taxon>
        <taxon>Peronosporomycetes</taxon>
        <taxon>Peronosporales</taxon>
        <taxon>Peronosporaceae</taxon>
        <taxon>Phytophthora</taxon>
    </lineage>
</organism>
<evidence type="ECO:0000256" key="3">
    <source>
        <dbReference type="ARBA" id="ARBA00022525"/>
    </source>
</evidence>
<comment type="subcellular location">
    <subcellularLocation>
        <location evidence="1 5">Secreted</location>
    </subcellularLocation>
</comment>
<feature type="compositionally biased region" description="Acidic residues" evidence="6">
    <location>
        <begin position="178"/>
        <end position="193"/>
    </location>
</feature>
<evidence type="ECO:0000256" key="5">
    <source>
        <dbReference type="RuleBase" id="RU367124"/>
    </source>
</evidence>
<reference evidence="7 8" key="2">
    <citation type="submission" date="2013-11" db="EMBL/GenBank/DDBJ databases">
        <title>The Genome Sequence of Phytophthora parasitica INRA-310.</title>
        <authorList>
            <consortium name="The Broad Institute Genomics Platform"/>
            <person name="Russ C."/>
            <person name="Tyler B."/>
            <person name="Panabieres F."/>
            <person name="Shan W."/>
            <person name="Tripathy S."/>
            <person name="Grunwald N."/>
            <person name="Machado M."/>
            <person name="Johnson C.S."/>
            <person name="Arredondo F."/>
            <person name="Hong C."/>
            <person name="Coffey M."/>
            <person name="Young S.K."/>
            <person name="Zeng Q."/>
            <person name="Gargeya S."/>
            <person name="Fitzgerald M."/>
            <person name="Abouelleil A."/>
            <person name="Alvarado L."/>
            <person name="Chapman S.B."/>
            <person name="Gainer-Dewar J."/>
            <person name="Goldberg J."/>
            <person name="Griggs A."/>
            <person name="Gujja S."/>
            <person name="Hansen M."/>
            <person name="Howarth C."/>
            <person name="Imamovic A."/>
            <person name="Ireland A."/>
            <person name="Larimer J."/>
            <person name="McCowan C."/>
            <person name="Murphy C."/>
            <person name="Pearson M."/>
            <person name="Poon T.W."/>
            <person name="Priest M."/>
            <person name="Roberts A."/>
            <person name="Saif S."/>
            <person name="Shea T."/>
            <person name="Sykes S."/>
            <person name="Wortman J."/>
            <person name="Nusbaum C."/>
            <person name="Birren B."/>
        </authorList>
    </citation>
    <scope>NUCLEOTIDE SEQUENCE [LARGE SCALE GENOMIC DNA]</scope>
    <source>
        <strain evidence="7 8">INRA-310</strain>
    </source>
</reference>
<protein>
    <recommendedName>
        <fullName evidence="5">RxLR effector protein</fullName>
    </recommendedName>
</protein>
<comment type="function">
    <text evidence="5">Effector that suppresses plant defense responses during pathogen infection.</text>
</comment>
<accession>W2PLL1</accession>
<feature type="chain" id="PRO_5028513995" description="RxLR effector protein" evidence="5">
    <location>
        <begin position="22"/>
        <end position="277"/>
    </location>
</feature>
<evidence type="ECO:0000256" key="2">
    <source>
        <dbReference type="ARBA" id="ARBA00010400"/>
    </source>
</evidence>
<proteinExistence type="inferred from homology"/>
<dbReference type="AlphaFoldDB" id="W2PLL1"/>
<dbReference type="GO" id="GO:0005576">
    <property type="term" value="C:extracellular region"/>
    <property type="evidence" value="ECO:0007669"/>
    <property type="project" value="UniProtKB-SubCell"/>
</dbReference>
<feature type="compositionally biased region" description="Basic and acidic residues" evidence="6">
    <location>
        <begin position="49"/>
        <end position="66"/>
    </location>
</feature>
<dbReference type="Proteomes" id="UP000018817">
    <property type="component" value="Unassembled WGS sequence"/>
</dbReference>
<feature type="signal peptide" evidence="5">
    <location>
        <begin position="1"/>
        <end position="21"/>
    </location>
</feature>
<dbReference type="GeneID" id="20186737"/>
<comment type="domain">
    <text evidence="5">The RxLR-dEER motif acts to carry the protein into the host cell cytoplasm through binding to cell surface phosphatidylinositol-3-phosphate.</text>
</comment>
<feature type="region of interest" description="Disordered" evidence="6">
    <location>
        <begin position="118"/>
        <end position="260"/>
    </location>
</feature>
<dbReference type="OMA" id="DDHQTCT"/>
<dbReference type="EMBL" id="KI669632">
    <property type="protein sequence ID" value="ETN00910.1"/>
    <property type="molecule type" value="Genomic_DNA"/>
</dbReference>
<feature type="compositionally biased region" description="Acidic residues" evidence="6">
    <location>
        <begin position="138"/>
        <end position="151"/>
    </location>
</feature>
<evidence type="ECO:0000313" key="7">
    <source>
        <dbReference type="EMBL" id="ETN00910.1"/>
    </source>
</evidence>
<dbReference type="Pfam" id="PF16810">
    <property type="entry name" value="RXLR"/>
    <property type="match status" value="1"/>
</dbReference>
<dbReference type="InterPro" id="IPR031825">
    <property type="entry name" value="RXLR"/>
</dbReference>
<keyword evidence="4 5" id="KW-0732">Signal</keyword>
<evidence type="ECO:0000256" key="4">
    <source>
        <dbReference type="ARBA" id="ARBA00022729"/>
    </source>
</evidence>
<evidence type="ECO:0000256" key="6">
    <source>
        <dbReference type="SAM" id="MobiDB-lite"/>
    </source>
</evidence>
<name>W2PLL1_PHYN3</name>
<evidence type="ECO:0000256" key="1">
    <source>
        <dbReference type="ARBA" id="ARBA00004613"/>
    </source>
</evidence>
<feature type="region of interest" description="Disordered" evidence="6">
    <location>
        <begin position="44"/>
        <end position="66"/>
    </location>
</feature>
<comment type="similarity">
    <text evidence="2 5">Belongs to the RxLR effector family.</text>
</comment>
<sequence>MRITDILRATLALTLLASGSASSTVDESQSTRLLQSLDAVQKGGLNENRNLRSDTPRHDLDYSTEERGKTWTQLKNFLSMSADEESKIKKLATTFAGYKADDLIEYDVYKIARKQLKYSRESSEAEVSEADEIHSNGDDEFDAGEADEDGDFALSEHSDNQDEQENEVEIPDPANTEEPSDSGEEEAAVEVSDEEPKANAELGDNELEGVEDDHQTCTGSEDETWTPPPIITGKRRDREDEESALSGEADQKRCRSGLVAVSEDDEETALEEFYGYI</sequence>